<keyword evidence="3" id="KW-1185">Reference proteome</keyword>
<evidence type="ECO:0000256" key="1">
    <source>
        <dbReference type="SAM" id="MobiDB-lite"/>
    </source>
</evidence>
<evidence type="ECO:0000313" key="3">
    <source>
        <dbReference type="Proteomes" id="UP000006591"/>
    </source>
</evidence>
<reference evidence="2" key="2">
    <citation type="submission" date="2018-04" db="EMBL/GenBank/DDBJ databases">
        <title>OnivRS2 (Oryza nivara Reference Sequence Version 2).</title>
        <authorList>
            <person name="Zhang J."/>
            <person name="Kudrna D."/>
            <person name="Lee S."/>
            <person name="Talag J."/>
            <person name="Rajasekar S."/>
            <person name="Welchert J."/>
            <person name="Hsing Y.-I."/>
            <person name="Wing R.A."/>
        </authorList>
    </citation>
    <scope>NUCLEOTIDE SEQUENCE [LARGE SCALE GENOMIC DNA]</scope>
</reference>
<accession>A0A0E0FWD8</accession>
<proteinExistence type="predicted"/>
<protein>
    <submittedName>
        <fullName evidence="2">Uncharacterized protein</fullName>
    </submittedName>
</protein>
<name>A0A0E0FWD8_ORYNI</name>
<sequence length="113" mass="12896">MSLVHDHLTSGALSGSRQQHIRVPVAMDKMNGARSEKINQSLQKYDHPRCNAWTALVNEYGLQEENAYLHKAQMLIDDEMKPNDSQEIDTNRKDVKRALEATKLLISHPSEEK</sequence>
<organism evidence="2">
    <name type="scientific">Oryza nivara</name>
    <name type="common">Indian wild rice</name>
    <name type="synonym">Oryza sativa f. spontanea</name>
    <dbReference type="NCBI Taxonomy" id="4536"/>
    <lineage>
        <taxon>Eukaryota</taxon>
        <taxon>Viridiplantae</taxon>
        <taxon>Streptophyta</taxon>
        <taxon>Embryophyta</taxon>
        <taxon>Tracheophyta</taxon>
        <taxon>Spermatophyta</taxon>
        <taxon>Magnoliopsida</taxon>
        <taxon>Liliopsida</taxon>
        <taxon>Poales</taxon>
        <taxon>Poaceae</taxon>
        <taxon>BOP clade</taxon>
        <taxon>Oryzoideae</taxon>
        <taxon>Oryzeae</taxon>
        <taxon>Oryzinae</taxon>
        <taxon>Oryza</taxon>
    </lineage>
</organism>
<dbReference type="EnsemblPlants" id="ONIVA01G43730.1">
    <property type="protein sequence ID" value="ONIVA01G43730.1"/>
    <property type="gene ID" value="ONIVA01G43730"/>
</dbReference>
<dbReference type="AlphaFoldDB" id="A0A0E0FWD8"/>
<dbReference type="OMA" id="DDEMKPN"/>
<dbReference type="Gramene" id="ONIVA01G43730.1">
    <property type="protein sequence ID" value="ONIVA01G43730.1"/>
    <property type="gene ID" value="ONIVA01G43730"/>
</dbReference>
<feature type="region of interest" description="Disordered" evidence="1">
    <location>
        <begin position="1"/>
        <end position="21"/>
    </location>
</feature>
<evidence type="ECO:0000313" key="2">
    <source>
        <dbReference type="EnsemblPlants" id="ONIVA01G43730.1"/>
    </source>
</evidence>
<reference evidence="2" key="1">
    <citation type="submission" date="2015-04" db="UniProtKB">
        <authorList>
            <consortium name="EnsemblPlants"/>
        </authorList>
    </citation>
    <scope>IDENTIFICATION</scope>
    <source>
        <strain evidence="2">SL10</strain>
    </source>
</reference>
<dbReference type="Proteomes" id="UP000006591">
    <property type="component" value="Chromosome 1"/>
</dbReference>
<dbReference type="HOGENOM" id="CLU_150928_0_0_1"/>